<dbReference type="PROSITE" id="PS50949">
    <property type="entry name" value="HTH_GNTR"/>
    <property type="match status" value="1"/>
</dbReference>
<dbReference type="InterPro" id="IPR008920">
    <property type="entry name" value="TF_FadR/GntR_C"/>
</dbReference>
<dbReference type="InterPro" id="IPR011711">
    <property type="entry name" value="GntR_C"/>
</dbReference>
<dbReference type="InterPro" id="IPR036388">
    <property type="entry name" value="WH-like_DNA-bd_sf"/>
</dbReference>
<dbReference type="Gene3D" id="1.10.10.10">
    <property type="entry name" value="Winged helix-like DNA-binding domain superfamily/Winged helix DNA-binding domain"/>
    <property type="match status" value="1"/>
</dbReference>
<gene>
    <name evidence="5" type="ORF">JCM7686_3117</name>
</gene>
<dbReference type="AlphaFoldDB" id="S5YFA6"/>
<protein>
    <submittedName>
        <fullName evidence="5">Transcriptional regulator, GntR family</fullName>
    </submittedName>
</protein>
<dbReference type="Gene3D" id="1.20.120.530">
    <property type="entry name" value="GntR ligand-binding domain-like"/>
    <property type="match status" value="1"/>
</dbReference>
<evidence type="ECO:0000256" key="2">
    <source>
        <dbReference type="ARBA" id="ARBA00023125"/>
    </source>
</evidence>
<dbReference type="eggNOG" id="COG2186">
    <property type="taxonomic scope" value="Bacteria"/>
</dbReference>
<dbReference type="EMBL" id="CP006650">
    <property type="protein sequence ID" value="AGT10153.1"/>
    <property type="molecule type" value="Genomic_DNA"/>
</dbReference>
<dbReference type="CDD" id="cd07377">
    <property type="entry name" value="WHTH_GntR"/>
    <property type="match status" value="1"/>
</dbReference>
<dbReference type="Proteomes" id="UP000015480">
    <property type="component" value="Chromosome"/>
</dbReference>
<keyword evidence="2" id="KW-0238">DNA-binding</keyword>
<evidence type="ECO:0000313" key="5">
    <source>
        <dbReference type="EMBL" id="AGT10153.1"/>
    </source>
</evidence>
<dbReference type="KEGG" id="pami:JCM7686_3117"/>
<dbReference type="PRINTS" id="PR00035">
    <property type="entry name" value="HTHGNTR"/>
</dbReference>
<dbReference type="GO" id="GO:0003677">
    <property type="term" value="F:DNA binding"/>
    <property type="evidence" value="ECO:0007669"/>
    <property type="project" value="UniProtKB-KW"/>
</dbReference>
<dbReference type="PANTHER" id="PTHR43537:SF44">
    <property type="entry name" value="GNTR FAMILY REGULATORY PROTEIN"/>
    <property type="match status" value="1"/>
</dbReference>
<keyword evidence="3" id="KW-0804">Transcription</keyword>
<dbReference type="Pfam" id="PF07729">
    <property type="entry name" value="FCD"/>
    <property type="match status" value="1"/>
</dbReference>
<feature type="domain" description="HTH gntR-type" evidence="4">
    <location>
        <begin position="14"/>
        <end position="82"/>
    </location>
</feature>
<evidence type="ECO:0000259" key="4">
    <source>
        <dbReference type="PROSITE" id="PS50949"/>
    </source>
</evidence>
<name>S5YFA6_PARAH</name>
<keyword evidence="1" id="KW-0805">Transcription regulation</keyword>
<reference evidence="5 6" key="1">
    <citation type="journal article" date="2014" name="BMC Genomics">
        <title>Architecture and functions of a multipartite genome of the methylotrophic bacterium Paracoccus aminophilus JCM 7686, containing primary and secondary chromids.</title>
        <authorList>
            <person name="Dziewit L."/>
            <person name="Czarnecki J."/>
            <person name="Wibberg D."/>
            <person name="Radlinska M."/>
            <person name="Mrozek P."/>
            <person name="Szymczak M."/>
            <person name="Schluter A."/>
            <person name="Puhler A."/>
            <person name="Bartosik D."/>
        </authorList>
    </citation>
    <scope>NUCLEOTIDE SEQUENCE [LARGE SCALE GENOMIC DNA]</scope>
    <source>
        <strain evidence="5">JCM 7686</strain>
    </source>
</reference>
<dbReference type="InterPro" id="IPR036390">
    <property type="entry name" value="WH_DNA-bd_sf"/>
</dbReference>
<dbReference type="SUPFAM" id="SSF48008">
    <property type="entry name" value="GntR ligand-binding domain-like"/>
    <property type="match status" value="1"/>
</dbReference>
<dbReference type="SUPFAM" id="SSF46785">
    <property type="entry name" value="Winged helix' DNA-binding domain"/>
    <property type="match status" value="1"/>
</dbReference>
<dbReference type="OrthoDB" id="9028214at2"/>
<dbReference type="PANTHER" id="PTHR43537">
    <property type="entry name" value="TRANSCRIPTIONAL REGULATOR, GNTR FAMILY"/>
    <property type="match status" value="1"/>
</dbReference>
<sequence>MKILNRTLFGAIPATSHAKVVDALGRAIVAGELAEDEVLPGDPVLTARFDVSRTVLREAMKTLAAKGLIRAKSRVGTQVNRRELWNFVDRDVIAWRMQRGVDTEFVRQLSEMRLALEPATAALAARHATSDEIIRLYNIAARMDDRSHTRESFAEVDLEFHLAVAAMSRNPFIRSVSSLVEAALAVSFRISSPALSPERIMQSASTHLRIARVIADHDEEGAAAAMRQVIVEGAERACEALAREGGGAIVIS</sequence>
<evidence type="ECO:0000313" key="6">
    <source>
        <dbReference type="Proteomes" id="UP000015480"/>
    </source>
</evidence>
<evidence type="ECO:0000256" key="1">
    <source>
        <dbReference type="ARBA" id="ARBA00023015"/>
    </source>
</evidence>
<dbReference type="InterPro" id="IPR000524">
    <property type="entry name" value="Tscrpt_reg_HTH_GntR"/>
</dbReference>
<proteinExistence type="predicted"/>
<accession>S5YFA6</accession>
<dbReference type="HOGENOM" id="CLU_017584_9_4_5"/>
<dbReference type="STRING" id="1367847.JCM7686_3117"/>
<organism evidence="5 6">
    <name type="scientific">Paracoccus aminophilus JCM 7686</name>
    <dbReference type="NCBI Taxonomy" id="1367847"/>
    <lineage>
        <taxon>Bacteria</taxon>
        <taxon>Pseudomonadati</taxon>
        <taxon>Pseudomonadota</taxon>
        <taxon>Alphaproteobacteria</taxon>
        <taxon>Rhodobacterales</taxon>
        <taxon>Paracoccaceae</taxon>
        <taxon>Paracoccus</taxon>
    </lineage>
</organism>
<dbReference type="SMART" id="SM00895">
    <property type="entry name" value="FCD"/>
    <property type="match status" value="1"/>
</dbReference>
<keyword evidence="6" id="KW-1185">Reference proteome</keyword>
<dbReference type="GO" id="GO:0003700">
    <property type="term" value="F:DNA-binding transcription factor activity"/>
    <property type="evidence" value="ECO:0007669"/>
    <property type="project" value="InterPro"/>
</dbReference>
<dbReference type="Pfam" id="PF00392">
    <property type="entry name" value="GntR"/>
    <property type="match status" value="1"/>
</dbReference>
<dbReference type="RefSeq" id="WP_020951790.1">
    <property type="nucleotide sequence ID" value="NC_022041.1"/>
</dbReference>
<evidence type="ECO:0000256" key="3">
    <source>
        <dbReference type="ARBA" id="ARBA00023163"/>
    </source>
</evidence>
<dbReference type="SMART" id="SM00345">
    <property type="entry name" value="HTH_GNTR"/>
    <property type="match status" value="1"/>
</dbReference>
<dbReference type="PATRIC" id="fig|1367847.3.peg.3139"/>